<dbReference type="AlphaFoldDB" id="A0A3E0VTZ3"/>
<evidence type="ECO:0000259" key="3">
    <source>
        <dbReference type="Pfam" id="PF00501"/>
    </source>
</evidence>
<comment type="caution">
    <text evidence="6">The sequence shown here is derived from an EMBL/GenBank/DDBJ whole genome shotgun (WGS) entry which is preliminary data.</text>
</comment>
<evidence type="ECO:0000313" key="7">
    <source>
        <dbReference type="Proteomes" id="UP000256709"/>
    </source>
</evidence>
<feature type="domain" description="AMP-dependent synthetase/ligase" evidence="3">
    <location>
        <begin position="76"/>
        <end position="463"/>
    </location>
</feature>
<feature type="compositionally biased region" description="Low complexity" evidence="2">
    <location>
        <begin position="644"/>
        <end position="659"/>
    </location>
</feature>
<feature type="domain" description="AMP-binding enzyme C-terminal" evidence="4">
    <location>
        <begin position="528"/>
        <end position="606"/>
    </location>
</feature>
<dbReference type="SUPFAM" id="SSF56801">
    <property type="entry name" value="Acetyl-CoA synthetase-like"/>
    <property type="match status" value="1"/>
</dbReference>
<dbReference type="EMBL" id="NBXA01000020">
    <property type="protein sequence ID" value="RFA13075.1"/>
    <property type="molecule type" value="Genomic_DNA"/>
</dbReference>
<sequence>MDVTGSPLDPPAAETFEAVSARAADDPEGFWLDAAQAVDWDVYPTRALDSSGAPLYRWFPDARLNTSYNALDRHVLAGRGDTTALIYDSPVVAKSKRYSYSELLDKVARCAGMLADAGVVAGDRVVIYLPMIPQAVVAMLACARLGAVHSVVFGGFAAKELAARLDDAGAKVIITASGGIEPSRVVEYLPTIVEALALSAHTVQTVIVKDRPEVPGAARDYSTPGAVWIDWHERMLGAEPHAPVSVAATDPLYILYTSGTTGSPKGVVRDNGGHAVAMTWSMKNVYDVHPGEVMWTASDVGWVVGHSYIVYGPLLAGATTVLYEGKPVGTPDAGAFWRVVSDYGVKTLFTSPTALRAIRKADPHAQLAKDYDLTCLDALFLAGERLDPDTWTWATALLSKPVIDHWWQTETGWAICASPHGIERLPLRAGSPSFPLPGYSVEIVDDAGVEVGMLKEGHIVIRLPLPPGTLTTLWQGDQRYIDGYLSTFPGHYLTGDSGYVDREGYLYVMGRTDDIINVAGHRLSTGSMEQVLAEHPAVAECAVIGVHDPIKGQKPAGFVVLKSGFSIDDAVLAMELVAMVRGQIGAVAAFKDVTVVTALPKTRSGKILRKTMRQIVNGETYVVPPTIENTEAIAIIVDSIQQNPAQQNPAQQNPAQQNPTRRSVTS</sequence>
<feature type="region of interest" description="Disordered" evidence="2">
    <location>
        <begin position="644"/>
        <end position="666"/>
    </location>
</feature>
<dbReference type="InterPro" id="IPR025110">
    <property type="entry name" value="AMP-bd_C"/>
</dbReference>
<dbReference type="InterPro" id="IPR020845">
    <property type="entry name" value="AMP-binding_CS"/>
</dbReference>
<dbReference type="Pfam" id="PF00501">
    <property type="entry name" value="AMP-binding"/>
    <property type="match status" value="1"/>
</dbReference>
<reference evidence="6 7" key="1">
    <citation type="submission" date="2017-04" db="EMBL/GenBank/DDBJ databases">
        <title>Comparative genome analysis of Subtercola boreus.</title>
        <authorList>
            <person name="Cho Y.-J."/>
            <person name="Cho A."/>
            <person name="Kim O.-S."/>
            <person name="Lee J.-I."/>
        </authorList>
    </citation>
    <scope>NUCLEOTIDE SEQUENCE [LARGE SCALE GENOMIC DNA]</scope>
    <source>
        <strain evidence="6 7">P27444</strain>
    </source>
</reference>
<dbReference type="InterPro" id="IPR042099">
    <property type="entry name" value="ANL_N_sf"/>
</dbReference>
<evidence type="ECO:0000259" key="4">
    <source>
        <dbReference type="Pfam" id="PF13193"/>
    </source>
</evidence>
<evidence type="ECO:0000313" key="6">
    <source>
        <dbReference type="EMBL" id="RFA13075.1"/>
    </source>
</evidence>
<dbReference type="Proteomes" id="UP000256709">
    <property type="component" value="Unassembled WGS sequence"/>
</dbReference>
<evidence type="ECO:0000256" key="2">
    <source>
        <dbReference type="SAM" id="MobiDB-lite"/>
    </source>
</evidence>
<dbReference type="Pfam" id="PF16177">
    <property type="entry name" value="ACAS_N"/>
    <property type="match status" value="1"/>
</dbReference>
<dbReference type="OrthoDB" id="9803968at2"/>
<evidence type="ECO:0000259" key="5">
    <source>
        <dbReference type="Pfam" id="PF16177"/>
    </source>
</evidence>
<dbReference type="Gene3D" id="3.40.50.12780">
    <property type="entry name" value="N-terminal domain of ligase-like"/>
    <property type="match status" value="1"/>
</dbReference>
<dbReference type="PANTHER" id="PTHR43347:SF3">
    <property type="entry name" value="ACYL-COA SYNTHETASE SHORT-CHAIN FAMILY MEMBER 3, MITOCHONDRIAL"/>
    <property type="match status" value="1"/>
</dbReference>
<dbReference type="GO" id="GO:0050218">
    <property type="term" value="F:propionate-CoA ligase activity"/>
    <property type="evidence" value="ECO:0007669"/>
    <property type="project" value="TreeGrafter"/>
</dbReference>
<dbReference type="Pfam" id="PF13193">
    <property type="entry name" value="AMP-binding_C"/>
    <property type="match status" value="1"/>
</dbReference>
<organism evidence="6 7">
    <name type="scientific">Subtercola boreus</name>
    <dbReference type="NCBI Taxonomy" id="120213"/>
    <lineage>
        <taxon>Bacteria</taxon>
        <taxon>Bacillati</taxon>
        <taxon>Actinomycetota</taxon>
        <taxon>Actinomycetes</taxon>
        <taxon>Micrococcales</taxon>
        <taxon>Microbacteriaceae</taxon>
        <taxon>Subtercola</taxon>
    </lineage>
</organism>
<feature type="domain" description="Acetyl-coenzyme A synthetase N-terminal" evidence="5">
    <location>
        <begin position="17"/>
        <end position="70"/>
    </location>
</feature>
<evidence type="ECO:0000256" key="1">
    <source>
        <dbReference type="ARBA" id="ARBA00006432"/>
    </source>
</evidence>
<dbReference type="InterPro" id="IPR000873">
    <property type="entry name" value="AMP-dep_synth/lig_dom"/>
</dbReference>
<dbReference type="PANTHER" id="PTHR43347">
    <property type="entry name" value="ACYL-COA SYNTHETASE"/>
    <property type="match status" value="1"/>
</dbReference>
<dbReference type="InterPro" id="IPR045851">
    <property type="entry name" value="AMP-bd_C_sf"/>
</dbReference>
<dbReference type="Gene3D" id="3.30.300.30">
    <property type="match status" value="1"/>
</dbReference>
<proteinExistence type="inferred from homology"/>
<comment type="similarity">
    <text evidence="1">Belongs to the ATP-dependent AMP-binding enzyme family.</text>
</comment>
<accession>A0A3E0VTZ3</accession>
<protein>
    <submittedName>
        <fullName evidence="6">Propionyl-CoA synthetase</fullName>
    </submittedName>
</protein>
<name>A0A3E0VTZ3_9MICO</name>
<gene>
    <name evidence="6" type="primary">prpE</name>
    <name evidence="6" type="ORF">B7R21_09105</name>
</gene>
<dbReference type="PROSITE" id="PS00455">
    <property type="entry name" value="AMP_BINDING"/>
    <property type="match status" value="1"/>
</dbReference>
<dbReference type="InterPro" id="IPR032387">
    <property type="entry name" value="ACAS_N"/>
</dbReference>